<organism evidence="6 7">
    <name type="scientific">Tulasnella calospora MUT 4182</name>
    <dbReference type="NCBI Taxonomy" id="1051891"/>
    <lineage>
        <taxon>Eukaryota</taxon>
        <taxon>Fungi</taxon>
        <taxon>Dikarya</taxon>
        <taxon>Basidiomycota</taxon>
        <taxon>Agaricomycotina</taxon>
        <taxon>Agaricomycetes</taxon>
        <taxon>Cantharellales</taxon>
        <taxon>Tulasnellaceae</taxon>
        <taxon>Tulasnella</taxon>
    </lineage>
</organism>
<dbReference type="GO" id="GO:0005576">
    <property type="term" value="C:extracellular region"/>
    <property type="evidence" value="ECO:0007669"/>
    <property type="project" value="UniProtKB-SubCell"/>
</dbReference>
<dbReference type="OrthoDB" id="3065412at2759"/>
<gene>
    <name evidence="6" type="ORF">M407DRAFT_85663</name>
</gene>
<dbReference type="SMART" id="SM00747">
    <property type="entry name" value="CFEM"/>
    <property type="match status" value="1"/>
</dbReference>
<dbReference type="InterPro" id="IPR008427">
    <property type="entry name" value="Extracellular_membr_CFEM_dom"/>
</dbReference>
<evidence type="ECO:0000313" key="7">
    <source>
        <dbReference type="Proteomes" id="UP000054248"/>
    </source>
</evidence>
<comment type="subcellular location">
    <subcellularLocation>
        <location evidence="1">Secreted</location>
    </subcellularLocation>
</comment>
<feature type="domain" description="CFEM" evidence="5">
    <location>
        <begin position="1"/>
        <end position="70"/>
    </location>
</feature>
<reference evidence="7" key="2">
    <citation type="submission" date="2015-01" db="EMBL/GenBank/DDBJ databases">
        <title>Evolutionary Origins and Diversification of the Mycorrhizal Mutualists.</title>
        <authorList>
            <consortium name="DOE Joint Genome Institute"/>
            <consortium name="Mycorrhizal Genomics Consortium"/>
            <person name="Kohler A."/>
            <person name="Kuo A."/>
            <person name="Nagy L.G."/>
            <person name="Floudas D."/>
            <person name="Copeland A."/>
            <person name="Barry K.W."/>
            <person name="Cichocki N."/>
            <person name="Veneault-Fourrey C."/>
            <person name="LaButti K."/>
            <person name="Lindquist E.A."/>
            <person name="Lipzen A."/>
            <person name="Lundell T."/>
            <person name="Morin E."/>
            <person name="Murat C."/>
            <person name="Riley R."/>
            <person name="Ohm R."/>
            <person name="Sun H."/>
            <person name="Tunlid A."/>
            <person name="Henrissat B."/>
            <person name="Grigoriev I.V."/>
            <person name="Hibbett D.S."/>
            <person name="Martin F."/>
        </authorList>
    </citation>
    <scope>NUCLEOTIDE SEQUENCE [LARGE SCALE GENOMIC DNA]</scope>
    <source>
        <strain evidence="7">MUT 4182</strain>
    </source>
</reference>
<evidence type="ECO:0000256" key="3">
    <source>
        <dbReference type="ARBA" id="ARBA00022729"/>
    </source>
</evidence>
<keyword evidence="3" id="KW-0732">Signal</keyword>
<sequence length="70" mass="7055">CGIPCLTNADAGTCSPTDNTCLCKSDAYLRSTTSCIQSSCSAADLATAAGLAQQLCKAAVRVLSLLDALI</sequence>
<name>A0A0C3Q2Q8_9AGAM</name>
<feature type="non-terminal residue" evidence="6">
    <location>
        <position position="1"/>
    </location>
</feature>
<keyword evidence="7" id="KW-1185">Reference proteome</keyword>
<reference evidence="6 7" key="1">
    <citation type="submission" date="2014-04" db="EMBL/GenBank/DDBJ databases">
        <authorList>
            <consortium name="DOE Joint Genome Institute"/>
            <person name="Kuo A."/>
            <person name="Girlanda M."/>
            <person name="Perotto S."/>
            <person name="Kohler A."/>
            <person name="Nagy L.G."/>
            <person name="Floudas D."/>
            <person name="Copeland A."/>
            <person name="Barry K.W."/>
            <person name="Cichocki N."/>
            <person name="Veneault-Fourrey C."/>
            <person name="LaButti K."/>
            <person name="Lindquist E.A."/>
            <person name="Lipzen A."/>
            <person name="Lundell T."/>
            <person name="Morin E."/>
            <person name="Murat C."/>
            <person name="Sun H."/>
            <person name="Tunlid A."/>
            <person name="Henrissat B."/>
            <person name="Grigoriev I.V."/>
            <person name="Hibbett D.S."/>
            <person name="Martin F."/>
            <person name="Nordberg H.P."/>
            <person name="Cantor M.N."/>
            <person name="Hua S.X."/>
        </authorList>
    </citation>
    <scope>NUCLEOTIDE SEQUENCE [LARGE SCALE GENOMIC DNA]</scope>
    <source>
        <strain evidence="6 7">MUT 4182</strain>
    </source>
</reference>
<accession>A0A0C3Q2Q8</accession>
<evidence type="ECO:0000259" key="5">
    <source>
        <dbReference type="PROSITE" id="PS52012"/>
    </source>
</evidence>
<keyword evidence="4" id="KW-1015">Disulfide bond</keyword>
<dbReference type="Proteomes" id="UP000054248">
    <property type="component" value="Unassembled WGS sequence"/>
</dbReference>
<proteinExistence type="predicted"/>
<dbReference type="PROSITE" id="PS52012">
    <property type="entry name" value="CFEM"/>
    <property type="match status" value="1"/>
</dbReference>
<dbReference type="EMBL" id="KN823492">
    <property type="protein sequence ID" value="KIO16739.1"/>
    <property type="molecule type" value="Genomic_DNA"/>
</dbReference>
<dbReference type="Pfam" id="PF05730">
    <property type="entry name" value="CFEM"/>
    <property type="match status" value="1"/>
</dbReference>
<keyword evidence="2" id="KW-0964">Secreted</keyword>
<dbReference type="AlphaFoldDB" id="A0A0C3Q2Q8"/>
<protein>
    <recommendedName>
        <fullName evidence="5">CFEM domain-containing protein</fullName>
    </recommendedName>
</protein>
<evidence type="ECO:0000313" key="6">
    <source>
        <dbReference type="EMBL" id="KIO16739.1"/>
    </source>
</evidence>
<dbReference type="HOGENOM" id="CLU_063084_7_3_1"/>
<evidence type="ECO:0000256" key="2">
    <source>
        <dbReference type="ARBA" id="ARBA00022525"/>
    </source>
</evidence>
<dbReference type="STRING" id="1051891.A0A0C3Q2Q8"/>
<evidence type="ECO:0000256" key="4">
    <source>
        <dbReference type="ARBA" id="ARBA00023157"/>
    </source>
</evidence>
<evidence type="ECO:0000256" key="1">
    <source>
        <dbReference type="ARBA" id="ARBA00004613"/>
    </source>
</evidence>